<evidence type="ECO:0000259" key="2">
    <source>
        <dbReference type="PROSITE" id="PS50158"/>
    </source>
</evidence>
<dbReference type="InterPro" id="IPR036875">
    <property type="entry name" value="Znf_CCHC_sf"/>
</dbReference>
<comment type="caution">
    <text evidence="3">The sequence shown here is derived from an EMBL/GenBank/DDBJ whole genome shotgun (WGS) entry which is preliminary data.</text>
</comment>
<dbReference type="Gene3D" id="4.10.60.10">
    <property type="entry name" value="Zinc finger, CCHC-type"/>
    <property type="match status" value="1"/>
</dbReference>
<dbReference type="AlphaFoldDB" id="A0A9J6E1W7"/>
<dbReference type="SUPFAM" id="SSF57756">
    <property type="entry name" value="Retrovirus zinc finger-like domains"/>
    <property type="match status" value="1"/>
</dbReference>
<keyword evidence="1" id="KW-0863">Zinc-finger</keyword>
<keyword evidence="1" id="KW-0862">Zinc</keyword>
<dbReference type="GO" id="GO:0003676">
    <property type="term" value="F:nucleic acid binding"/>
    <property type="evidence" value="ECO:0007669"/>
    <property type="project" value="InterPro"/>
</dbReference>
<dbReference type="InterPro" id="IPR001878">
    <property type="entry name" value="Znf_CCHC"/>
</dbReference>
<dbReference type="EMBL" id="JABSTU010000006">
    <property type="protein sequence ID" value="KAH8028471.1"/>
    <property type="molecule type" value="Genomic_DNA"/>
</dbReference>
<evidence type="ECO:0000313" key="3">
    <source>
        <dbReference type="EMBL" id="KAH8028471.1"/>
    </source>
</evidence>
<evidence type="ECO:0000313" key="4">
    <source>
        <dbReference type="Proteomes" id="UP000821866"/>
    </source>
</evidence>
<dbReference type="SMART" id="SM00343">
    <property type="entry name" value="ZnF_C2HC"/>
    <property type="match status" value="1"/>
</dbReference>
<dbReference type="Pfam" id="PF00098">
    <property type="entry name" value="zf-CCHC"/>
    <property type="match status" value="1"/>
</dbReference>
<proteinExistence type="predicted"/>
<feature type="domain" description="CCHC-type" evidence="2">
    <location>
        <begin position="35"/>
        <end position="50"/>
    </location>
</feature>
<reference evidence="3" key="2">
    <citation type="submission" date="2021-09" db="EMBL/GenBank/DDBJ databases">
        <authorList>
            <person name="Jia N."/>
            <person name="Wang J."/>
            <person name="Shi W."/>
            <person name="Du L."/>
            <person name="Sun Y."/>
            <person name="Zhan W."/>
            <person name="Jiang J."/>
            <person name="Wang Q."/>
            <person name="Zhang B."/>
            <person name="Ji P."/>
            <person name="Sakyi L.B."/>
            <person name="Cui X."/>
            <person name="Yuan T."/>
            <person name="Jiang B."/>
            <person name="Yang W."/>
            <person name="Lam T.T.-Y."/>
            <person name="Chang Q."/>
            <person name="Ding S."/>
            <person name="Wang X."/>
            <person name="Zhu J."/>
            <person name="Ruan X."/>
            <person name="Zhao L."/>
            <person name="Wei J."/>
            <person name="Que T."/>
            <person name="Du C."/>
            <person name="Cheng J."/>
            <person name="Dai P."/>
            <person name="Han X."/>
            <person name="Huang E."/>
            <person name="Gao Y."/>
            <person name="Liu J."/>
            <person name="Shao H."/>
            <person name="Ye R."/>
            <person name="Li L."/>
            <person name="Wei W."/>
            <person name="Wang X."/>
            <person name="Wang C."/>
            <person name="Huo Q."/>
            <person name="Li W."/>
            <person name="Guo W."/>
            <person name="Chen H."/>
            <person name="Chen S."/>
            <person name="Zhou L."/>
            <person name="Zhou L."/>
            <person name="Ni X."/>
            <person name="Tian J."/>
            <person name="Zhou Y."/>
            <person name="Sheng Y."/>
            <person name="Liu T."/>
            <person name="Pan Y."/>
            <person name="Xia L."/>
            <person name="Li J."/>
            <person name="Zhao F."/>
            <person name="Cao W."/>
        </authorList>
    </citation>
    <scope>NUCLEOTIDE SEQUENCE</scope>
    <source>
        <strain evidence="3">Rmic-2018</strain>
        <tissue evidence="3">Larvae</tissue>
    </source>
</reference>
<protein>
    <recommendedName>
        <fullName evidence="2">CCHC-type domain-containing protein</fullName>
    </recommendedName>
</protein>
<reference evidence="3" key="1">
    <citation type="journal article" date="2020" name="Cell">
        <title>Large-Scale Comparative Analyses of Tick Genomes Elucidate Their Genetic Diversity and Vector Capacities.</title>
        <authorList>
            <consortium name="Tick Genome and Microbiome Consortium (TIGMIC)"/>
            <person name="Jia N."/>
            <person name="Wang J."/>
            <person name="Shi W."/>
            <person name="Du L."/>
            <person name="Sun Y."/>
            <person name="Zhan W."/>
            <person name="Jiang J.F."/>
            <person name="Wang Q."/>
            <person name="Zhang B."/>
            <person name="Ji P."/>
            <person name="Bell-Sakyi L."/>
            <person name="Cui X.M."/>
            <person name="Yuan T.T."/>
            <person name="Jiang B.G."/>
            <person name="Yang W.F."/>
            <person name="Lam T.T."/>
            <person name="Chang Q.C."/>
            <person name="Ding S.J."/>
            <person name="Wang X.J."/>
            <person name="Zhu J.G."/>
            <person name="Ruan X.D."/>
            <person name="Zhao L."/>
            <person name="Wei J.T."/>
            <person name="Ye R.Z."/>
            <person name="Que T.C."/>
            <person name="Du C.H."/>
            <person name="Zhou Y.H."/>
            <person name="Cheng J.X."/>
            <person name="Dai P.F."/>
            <person name="Guo W.B."/>
            <person name="Han X.H."/>
            <person name="Huang E.J."/>
            <person name="Li L.F."/>
            <person name="Wei W."/>
            <person name="Gao Y.C."/>
            <person name="Liu J.Z."/>
            <person name="Shao H.Z."/>
            <person name="Wang X."/>
            <person name="Wang C.C."/>
            <person name="Yang T.C."/>
            <person name="Huo Q.B."/>
            <person name="Li W."/>
            <person name="Chen H.Y."/>
            <person name="Chen S.E."/>
            <person name="Zhou L.G."/>
            <person name="Ni X.B."/>
            <person name="Tian J.H."/>
            <person name="Sheng Y."/>
            <person name="Liu T."/>
            <person name="Pan Y.S."/>
            <person name="Xia L.Y."/>
            <person name="Li J."/>
            <person name="Zhao F."/>
            <person name="Cao W.C."/>
        </authorList>
    </citation>
    <scope>NUCLEOTIDE SEQUENCE</scope>
    <source>
        <strain evidence="3">Rmic-2018</strain>
    </source>
</reference>
<evidence type="ECO:0000256" key="1">
    <source>
        <dbReference type="PROSITE-ProRule" id="PRU00047"/>
    </source>
</evidence>
<dbReference type="Proteomes" id="UP000821866">
    <property type="component" value="Chromosome 4"/>
</dbReference>
<name>A0A9J6E1W7_RHIMP</name>
<accession>A0A9J6E1W7</accession>
<organism evidence="3 4">
    <name type="scientific">Rhipicephalus microplus</name>
    <name type="common">Cattle tick</name>
    <name type="synonym">Boophilus microplus</name>
    <dbReference type="NCBI Taxonomy" id="6941"/>
    <lineage>
        <taxon>Eukaryota</taxon>
        <taxon>Metazoa</taxon>
        <taxon>Ecdysozoa</taxon>
        <taxon>Arthropoda</taxon>
        <taxon>Chelicerata</taxon>
        <taxon>Arachnida</taxon>
        <taxon>Acari</taxon>
        <taxon>Parasitiformes</taxon>
        <taxon>Ixodida</taxon>
        <taxon>Ixodoidea</taxon>
        <taxon>Ixodidae</taxon>
        <taxon>Rhipicephalinae</taxon>
        <taxon>Rhipicephalus</taxon>
        <taxon>Boophilus</taxon>
    </lineage>
</organism>
<keyword evidence="1" id="KW-0479">Metal-binding</keyword>
<keyword evidence="4" id="KW-1185">Reference proteome</keyword>
<gene>
    <name evidence="3" type="ORF">HPB51_017428</name>
</gene>
<dbReference type="GO" id="GO:0008270">
    <property type="term" value="F:zinc ion binding"/>
    <property type="evidence" value="ECO:0007669"/>
    <property type="project" value="UniProtKB-KW"/>
</dbReference>
<dbReference type="PROSITE" id="PS50158">
    <property type="entry name" value="ZF_CCHC"/>
    <property type="match status" value="1"/>
</dbReference>
<sequence>MAVIVLFEGFKVPTYVRYGGALLRCSLYRKQVDICYYCGRLGHRADVCPNPQARICRGCGAPSSPKDHQCTPTCELCGSNHQMAERTCRARYKTP</sequence>